<accession>A0A0L0VA70</accession>
<dbReference type="Proteomes" id="UP000054564">
    <property type="component" value="Unassembled WGS sequence"/>
</dbReference>
<reference evidence="2" key="1">
    <citation type="submission" date="2014-03" db="EMBL/GenBank/DDBJ databases">
        <title>The Genome Sequence of Puccinia striiformis f. sp. tritici PST-78.</title>
        <authorList>
            <consortium name="The Broad Institute Genome Sequencing Platform"/>
            <person name="Cuomo C."/>
            <person name="Hulbert S."/>
            <person name="Chen X."/>
            <person name="Walker B."/>
            <person name="Young S.K."/>
            <person name="Zeng Q."/>
            <person name="Gargeya S."/>
            <person name="Fitzgerald M."/>
            <person name="Haas B."/>
            <person name="Abouelleil A."/>
            <person name="Alvarado L."/>
            <person name="Arachchi H.M."/>
            <person name="Berlin A.M."/>
            <person name="Chapman S.B."/>
            <person name="Goldberg J."/>
            <person name="Griggs A."/>
            <person name="Gujja S."/>
            <person name="Hansen M."/>
            <person name="Howarth C."/>
            <person name="Imamovic A."/>
            <person name="Larimer J."/>
            <person name="McCowan C."/>
            <person name="Montmayeur A."/>
            <person name="Murphy C."/>
            <person name="Neiman D."/>
            <person name="Pearson M."/>
            <person name="Priest M."/>
            <person name="Roberts A."/>
            <person name="Saif S."/>
            <person name="Shea T."/>
            <person name="Sisk P."/>
            <person name="Sykes S."/>
            <person name="Wortman J."/>
            <person name="Nusbaum C."/>
            <person name="Birren B."/>
        </authorList>
    </citation>
    <scope>NUCLEOTIDE SEQUENCE [LARGE SCALE GENOMIC DNA]</scope>
    <source>
        <strain evidence="2">race PST-78</strain>
    </source>
</reference>
<dbReference type="AlphaFoldDB" id="A0A0L0VA70"/>
<keyword evidence="2" id="KW-1185">Reference proteome</keyword>
<gene>
    <name evidence="1" type="ORF">PSTG_10455</name>
</gene>
<evidence type="ECO:0000313" key="2">
    <source>
        <dbReference type="Proteomes" id="UP000054564"/>
    </source>
</evidence>
<proteinExistence type="predicted"/>
<organism evidence="1 2">
    <name type="scientific">Puccinia striiformis f. sp. tritici PST-78</name>
    <dbReference type="NCBI Taxonomy" id="1165861"/>
    <lineage>
        <taxon>Eukaryota</taxon>
        <taxon>Fungi</taxon>
        <taxon>Dikarya</taxon>
        <taxon>Basidiomycota</taxon>
        <taxon>Pucciniomycotina</taxon>
        <taxon>Pucciniomycetes</taxon>
        <taxon>Pucciniales</taxon>
        <taxon>Pucciniaceae</taxon>
        <taxon>Puccinia</taxon>
    </lineage>
</organism>
<evidence type="ECO:0000313" key="1">
    <source>
        <dbReference type="EMBL" id="KNE96190.1"/>
    </source>
</evidence>
<name>A0A0L0VA70_9BASI</name>
<protein>
    <submittedName>
        <fullName evidence="1">Uncharacterized protein</fullName>
    </submittedName>
</protein>
<sequence length="104" mass="11341">MAEHCGGMAAAWRSTAVAWWQHSVWHGGGINWWQHSVWHGGGINWRSTAAAAFSVAWQRHQLAEHSGGSIQRGTAAASIYMTEEAMKVEGGEQAVKVAGEENRQ</sequence>
<dbReference type="EMBL" id="AJIL01000085">
    <property type="protein sequence ID" value="KNE96190.1"/>
    <property type="molecule type" value="Genomic_DNA"/>
</dbReference>
<comment type="caution">
    <text evidence="1">The sequence shown here is derived from an EMBL/GenBank/DDBJ whole genome shotgun (WGS) entry which is preliminary data.</text>
</comment>